<comment type="caution">
    <text evidence="1">The sequence shown here is derived from an EMBL/GenBank/DDBJ whole genome shotgun (WGS) entry which is preliminary data.</text>
</comment>
<evidence type="ECO:0008006" key="3">
    <source>
        <dbReference type="Google" id="ProtNLM"/>
    </source>
</evidence>
<name>A0ABT7CUR8_9BACT</name>
<keyword evidence="2" id="KW-1185">Reference proteome</keyword>
<dbReference type="RefSeq" id="WP_314003093.1">
    <property type="nucleotide sequence ID" value="NZ_JASJOR010000009.1"/>
</dbReference>
<organism evidence="1 2">
    <name type="scientific">Xanthocytophaga flava</name>
    <dbReference type="NCBI Taxonomy" id="3048013"/>
    <lineage>
        <taxon>Bacteria</taxon>
        <taxon>Pseudomonadati</taxon>
        <taxon>Bacteroidota</taxon>
        <taxon>Cytophagia</taxon>
        <taxon>Cytophagales</taxon>
        <taxon>Rhodocytophagaceae</taxon>
        <taxon>Xanthocytophaga</taxon>
    </lineage>
</organism>
<evidence type="ECO:0000313" key="1">
    <source>
        <dbReference type="EMBL" id="MDJ1497487.1"/>
    </source>
</evidence>
<evidence type="ECO:0000313" key="2">
    <source>
        <dbReference type="Proteomes" id="UP001228581"/>
    </source>
</evidence>
<dbReference type="EMBL" id="JASJOT010000033">
    <property type="protein sequence ID" value="MDJ1497487.1"/>
    <property type="molecule type" value="Genomic_DNA"/>
</dbReference>
<protein>
    <recommendedName>
        <fullName evidence="3">DUF4082 domain-containing protein</fullName>
    </recommendedName>
</protein>
<sequence length="196" mass="21711">MRKTLQFSAYALLGLTLLLGACKKDDEVAPTETPFATFMADSTTTSYIFDEGETLEVGYTFKSSKTGKIVHLGTHMPKAGSYQVTLWDVEAKKSITQVTVTQSKDATSATANISEVALTANKEYAITVYNNGAPFYINYLKSYTEQRQTSSKYDVFPVTKGNITFVSTIYGSTKSTYPELTYNQSVYGFPEFGIRF</sequence>
<reference evidence="1 2" key="1">
    <citation type="submission" date="2023-05" db="EMBL/GenBank/DDBJ databases">
        <authorList>
            <person name="Zhang X."/>
        </authorList>
    </citation>
    <scope>NUCLEOTIDE SEQUENCE [LARGE SCALE GENOMIC DNA]</scope>
    <source>
        <strain evidence="1 2">DM2B3-1</strain>
    </source>
</reference>
<gene>
    <name evidence="1" type="ORF">QNI19_31400</name>
</gene>
<proteinExistence type="predicted"/>
<dbReference type="PROSITE" id="PS51257">
    <property type="entry name" value="PROKAR_LIPOPROTEIN"/>
    <property type="match status" value="1"/>
</dbReference>
<dbReference type="Proteomes" id="UP001228581">
    <property type="component" value="Unassembled WGS sequence"/>
</dbReference>
<accession>A0ABT7CUR8</accession>